<protein>
    <recommendedName>
        <fullName evidence="4">Terminase small subunit</fullName>
    </recommendedName>
</protein>
<dbReference type="Proteomes" id="UP000029004">
    <property type="component" value="Unassembled WGS sequence"/>
</dbReference>
<feature type="region of interest" description="Disordered" evidence="1">
    <location>
        <begin position="116"/>
        <end position="142"/>
    </location>
</feature>
<reference evidence="2 3" key="1">
    <citation type="submission" date="2014-03" db="EMBL/GenBank/DDBJ databases">
        <title>Genomics of Bifidobacteria.</title>
        <authorList>
            <person name="Ventura M."/>
            <person name="Milani C."/>
            <person name="Lugli G.A."/>
        </authorList>
    </citation>
    <scope>NUCLEOTIDE SEQUENCE [LARGE SCALE GENOMIC DNA]</scope>
    <source>
        <strain evidence="2 3">DSM 23968</strain>
    </source>
</reference>
<feature type="compositionally biased region" description="Basic and acidic residues" evidence="1">
    <location>
        <begin position="47"/>
        <end position="57"/>
    </location>
</feature>
<organism evidence="2 3">
    <name type="scientific">Bifidobacterium stellenboschense</name>
    <dbReference type="NCBI Taxonomy" id="762211"/>
    <lineage>
        <taxon>Bacteria</taxon>
        <taxon>Bacillati</taxon>
        <taxon>Actinomycetota</taxon>
        <taxon>Actinomycetes</taxon>
        <taxon>Bifidobacteriales</taxon>
        <taxon>Bifidobacteriaceae</taxon>
        <taxon>Bifidobacterium</taxon>
    </lineage>
</organism>
<evidence type="ECO:0008006" key="4">
    <source>
        <dbReference type="Google" id="ProtNLM"/>
    </source>
</evidence>
<evidence type="ECO:0000256" key="1">
    <source>
        <dbReference type="SAM" id="MobiDB-lite"/>
    </source>
</evidence>
<comment type="caution">
    <text evidence="2">The sequence shown here is derived from an EMBL/GenBank/DDBJ whole genome shotgun (WGS) entry which is preliminary data.</text>
</comment>
<dbReference type="OrthoDB" id="3240186at2"/>
<feature type="region of interest" description="Disordered" evidence="1">
    <location>
        <begin position="37"/>
        <end position="64"/>
    </location>
</feature>
<dbReference type="EMBL" id="JGZP01000014">
    <property type="protein sequence ID" value="KFI96881.1"/>
    <property type="molecule type" value="Genomic_DNA"/>
</dbReference>
<dbReference type="STRING" id="762211.BSTEL_1790"/>
<name>A0A087DMY1_9BIFI</name>
<dbReference type="RefSeq" id="WP_034528722.1">
    <property type="nucleotide sequence ID" value="NZ_JGZP01000014.1"/>
</dbReference>
<proteinExistence type="predicted"/>
<dbReference type="AlphaFoldDB" id="A0A087DMY1"/>
<evidence type="ECO:0000313" key="3">
    <source>
        <dbReference type="Proteomes" id="UP000029004"/>
    </source>
</evidence>
<evidence type="ECO:0000313" key="2">
    <source>
        <dbReference type="EMBL" id="KFI96881.1"/>
    </source>
</evidence>
<accession>A0A087DMY1</accession>
<gene>
    <name evidence="2" type="ORF">BSTEL_1790</name>
</gene>
<sequence length="142" mass="15959">MKCVECGREFVAKGGGRPRKYCSNACRFKAYRERKAEAEADGVEPDNATRHDTKTDLSEGEFMDMLDPLPSYEDALRLVLRRLRRILDDETTQARDIAPISRIFIQTAKDLEDLRERESGGDLLAETGADVEADTSMGLDDV</sequence>
<keyword evidence="3" id="KW-1185">Reference proteome</keyword>